<keyword evidence="3" id="KW-1185">Reference proteome</keyword>
<protein>
    <submittedName>
        <fullName evidence="2">Uncharacterized protein</fullName>
    </submittedName>
</protein>
<dbReference type="EMBL" id="JBHTMP010000023">
    <property type="protein sequence ID" value="MFD1322703.1"/>
    <property type="molecule type" value="Genomic_DNA"/>
</dbReference>
<dbReference type="RefSeq" id="WP_377571857.1">
    <property type="nucleotide sequence ID" value="NZ_JBHTMP010000023.1"/>
</dbReference>
<organism evidence="2 3">
    <name type="scientific">Micromonospora sonneratiae</name>
    <dbReference type="NCBI Taxonomy" id="1184706"/>
    <lineage>
        <taxon>Bacteria</taxon>
        <taxon>Bacillati</taxon>
        <taxon>Actinomycetota</taxon>
        <taxon>Actinomycetes</taxon>
        <taxon>Micromonosporales</taxon>
        <taxon>Micromonosporaceae</taxon>
        <taxon>Micromonospora</taxon>
    </lineage>
</organism>
<evidence type="ECO:0000313" key="3">
    <source>
        <dbReference type="Proteomes" id="UP001597260"/>
    </source>
</evidence>
<accession>A0ABW3YHY4</accession>
<reference evidence="3" key="1">
    <citation type="journal article" date="2019" name="Int. J. Syst. Evol. Microbiol.">
        <title>The Global Catalogue of Microorganisms (GCM) 10K type strain sequencing project: providing services to taxonomists for standard genome sequencing and annotation.</title>
        <authorList>
            <consortium name="The Broad Institute Genomics Platform"/>
            <consortium name="The Broad Institute Genome Sequencing Center for Infectious Disease"/>
            <person name="Wu L."/>
            <person name="Ma J."/>
        </authorList>
    </citation>
    <scope>NUCLEOTIDE SEQUENCE [LARGE SCALE GENOMIC DNA]</scope>
    <source>
        <strain evidence="3">JCM 31037</strain>
    </source>
</reference>
<sequence>MHLTTRRSARWERFLAVLITGSTVIGIGISVVHSDTWWQVLILVMAGLALLMIGLGLWFSAGLAVEATEKLEASGGRARAEILAAEEDGDDDIVYRLDLRIVPPGAEAFDVTHRCRKAVCIQAAKQTPPVHLTALVDPVERTWGIVHH</sequence>
<proteinExistence type="predicted"/>
<dbReference type="Proteomes" id="UP001597260">
    <property type="component" value="Unassembled WGS sequence"/>
</dbReference>
<evidence type="ECO:0000256" key="1">
    <source>
        <dbReference type="SAM" id="Phobius"/>
    </source>
</evidence>
<feature type="transmembrane region" description="Helical" evidence="1">
    <location>
        <begin position="37"/>
        <end position="61"/>
    </location>
</feature>
<keyword evidence="1" id="KW-0812">Transmembrane</keyword>
<keyword evidence="1" id="KW-0472">Membrane</keyword>
<feature type="transmembrane region" description="Helical" evidence="1">
    <location>
        <begin position="12"/>
        <end position="31"/>
    </location>
</feature>
<evidence type="ECO:0000313" key="2">
    <source>
        <dbReference type="EMBL" id="MFD1322703.1"/>
    </source>
</evidence>
<comment type="caution">
    <text evidence="2">The sequence shown here is derived from an EMBL/GenBank/DDBJ whole genome shotgun (WGS) entry which is preliminary data.</text>
</comment>
<name>A0ABW3YHY4_9ACTN</name>
<keyword evidence="1" id="KW-1133">Transmembrane helix</keyword>
<gene>
    <name evidence="2" type="ORF">ACFQ4H_16520</name>
</gene>